<keyword evidence="20" id="KW-1185">Reference proteome</keyword>
<keyword evidence="3 15" id="KW-0547">Nucleotide-binding</keyword>
<evidence type="ECO:0000256" key="16">
    <source>
        <dbReference type="SAM" id="MobiDB-lite"/>
    </source>
</evidence>
<evidence type="ECO:0000256" key="7">
    <source>
        <dbReference type="ARBA" id="ARBA00022839"/>
    </source>
</evidence>
<evidence type="ECO:0000256" key="11">
    <source>
        <dbReference type="ARBA" id="ARBA00023235"/>
    </source>
</evidence>
<comment type="catalytic activity">
    <reaction evidence="12">
        <text>Couples ATP hydrolysis with the unwinding of duplex DNA by translocating in the 3'-5' direction.</text>
        <dbReference type="EC" id="5.6.2.4"/>
    </reaction>
</comment>
<dbReference type="Pfam" id="PF00580">
    <property type="entry name" value="UvrD-helicase"/>
    <property type="match status" value="1"/>
</dbReference>
<organism evidence="19 20">
    <name type="scientific">Corynebacterium camporealensis</name>
    <dbReference type="NCBI Taxonomy" id="161896"/>
    <lineage>
        <taxon>Bacteria</taxon>
        <taxon>Bacillati</taxon>
        <taxon>Actinomycetota</taxon>
        <taxon>Actinomycetes</taxon>
        <taxon>Mycobacteriales</taxon>
        <taxon>Corynebacteriaceae</taxon>
        <taxon>Corynebacterium</taxon>
    </lineage>
</organism>
<feature type="binding site" evidence="15">
    <location>
        <begin position="49"/>
        <end position="56"/>
    </location>
    <ligand>
        <name>ATP</name>
        <dbReference type="ChEBI" id="CHEBI:30616"/>
    </ligand>
</feature>
<dbReference type="SUPFAM" id="SSF52540">
    <property type="entry name" value="P-loop containing nucleoside triphosphate hydrolases"/>
    <property type="match status" value="1"/>
</dbReference>
<dbReference type="KEGG" id="ccj:UL81_03255"/>
<dbReference type="SUPFAM" id="SSF52980">
    <property type="entry name" value="Restriction endonuclease-like"/>
    <property type="match status" value="1"/>
</dbReference>
<keyword evidence="11" id="KW-0413">Isomerase</keyword>
<dbReference type="GO" id="GO:0004527">
    <property type="term" value="F:exonuclease activity"/>
    <property type="evidence" value="ECO:0007669"/>
    <property type="project" value="UniProtKB-KW"/>
</dbReference>
<dbReference type="Gene3D" id="3.90.320.10">
    <property type="match status" value="1"/>
</dbReference>
<evidence type="ECO:0000256" key="4">
    <source>
        <dbReference type="ARBA" id="ARBA00022763"/>
    </source>
</evidence>
<keyword evidence="10" id="KW-0234">DNA repair</keyword>
<proteinExistence type="inferred from homology"/>
<dbReference type="GO" id="GO:0033202">
    <property type="term" value="C:DNA helicase complex"/>
    <property type="evidence" value="ECO:0007669"/>
    <property type="project" value="TreeGrafter"/>
</dbReference>
<comment type="catalytic activity">
    <reaction evidence="14">
        <text>ATP + H2O = ADP + phosphate + H(+)</text>
        <dbReference type="Rhea" id="RHEA:13065"/>
        <dbReference type="ChEBI" id="CHEBI:15377"/>
        <dbReference type="ChEBI" id="CHEBI:15378"/>
        <dbReference type="ChEBI" id="CHEBI:30616"/>
        <dbReference type="ChEBI" id="CHEBI:43474"/>
        <dbReference type="ChEBI" id="CHEBI:456216"/>
        <dbReference type="EC" id="5.6.2.4"/>
    </reaction>
</comment>
<dbReference type="Gene3D" id="3.30.160.800">
    <property type="match status" value="1"/>
</dbReference>
<protein>
    <recommendedName>
        <fullName evidence="13">DNA 3'-5' helicase</fullName>
        <ecNumber evidence="13">5.6.2.4</ecNumber>
    </recommendedName>
</protein>
<dbReference type="InterPro" id="IPR014016">
    <property type="entry name" value="UvrD-like_ATP-bd"/>
</dbReference>
<evidence type="ECO:0000256" key="1">
    <source>
        <dbReference type="ARBA" id="ARBA00009922"/>
    </source>
</evidence>
<accession>A0A0F6QV53</accession>
<keyword evidence="4" id="KW-0227">DNA damage</keyword>
<evidence type="ECO:0000313" key="20">
    <source>
        <dbReference type="Proteomes" id="UP000033566"/>
    </source>
</evidence>
<dbReference type="InterPro" id="IPR011335">
    <property type="entry name" value="Restrct_endonuc-II-like"/>
</dbReference>
<name>A0A0F6QV53_9CORY</name>
<gene>
    <name evidence="19" type="ORF">UL81_03255</name>
</gene>
<dbReference type="HOGENOM" id="CLU_004900_0_0_11"/>
<dbReference type="GO" id="GO:0000725">
    <property type="term" value="P:recombinational repair"/>
    <property type="evidence" value="ECO:0007669"/>
    <property type="project" value="TreeGrafter"/>
</dbReference>
<dbReference type="EMBL" id="CP011311">
    <property type="protein sequence ID" value="AKE38632.1"/>
    <property type="molecule type" value="Genomic_DNA"/>
</dbReference>
<feature type="region of interest" description="Disordered" evidence="16">
    <location>
        <begin position="695"/>
        <end position="717"/>
    </location>
</feature>
<dbReference type="Pfam" id="PF12705">
    <property type="entry name" value="PDDEXK_1"/>
    <property type="match status" value="1"/>
</dbReference>
<dbReference type="InterPro" id="IPR013986">
    <property type="entry name" value="DExx_box_DNA_helicase_dom_sf"/>
</dbReference>
<dbReference type="Gene3D" id="3.40.50.300">
    <property type="entry name" value="P-loop containing nucleotide triphosphate hydrolases"/>
    <property type="match status" value="1"/>
</dbReference>
<dbReference type="PANTHER" id="PTHR11070:SF59">
    <property type="entry name" value="DNA 3'-5' HELICASE"/>
    <property type="match status" value="1"/>
</dbReference>
<evidence type="ECO:0000256" key="14">
    <source>
        <dbReference type="ARBA" id="ARBA00048988"/>
    </source>
</evidence>
<dbReference type="GO" id="GO:0005524">
    <property type="term" value="F:ATP binding"/>
    <property type="evidence" value="ECO:0007669"/>
    <property type="project" value="UniProtKB-UniRule"/>
</dbReference>
<dbReference type="PATRIC" id="fig|161896.4.peg.643"/>
<evidence type="ECO:0000256" key="5">
    <source>
        <dbReference type="ARBA" id="ARBA00022801"/>
    </source>
</evidence>
<keyword evidence="9" id="KW-0238">DNA-binding</keyword>
<dbReference type="Gene3D" id="1.10.10.160">
    <property type="match status" value="1"/>
</dbReference>
<evidence type="ECO:0000256" key="12">
    <source>
        <dbReference type="ARBA" id="ARBA00034617"/>
    </source>
</evidence>
<dbReference type="GO" id="GO:0043138">
    <property type="term" value="F:3'-5' DNA helicase activity"/>
    <property type="evidence" value="ECO:0007669"/>
    <property type="project" value="UniProtKB-EC"/>
</dbReference>
<dbReference type="InterPro" id="IPR038726">
    <property type="entry name" value="PDDEXK_AddAB-type"/>
</dbReference>
<dbReference type="PANTHER" id="PTHR11070">
    <property type="entry name" value="UVRD / RECB / PCRA DNA HELICASE FAMILY MEMBER"/>
    <property type="match status" value="1"/>
</dbReference>
<evidence type="ECO:0000256" key="6">
    <source>
        <dbReference type="ARBA" id="ARBA00022806"/>
    </source>
</evidence>
<evidence type="ECO:0000256" key="13">
    <source>
        <dbReference type="ARBA" id="ARBA00034808"/>
    </source>
</evidence>
<feature type="domain" description="UvrD-like helicase C-terminal" evidence="18">
    <location>
        <begin position="282"/>
        <end position="578"/>
    </location>
</feature>
<keyword evidence="6 15" id="KW-0347">Helicase</keyword>
<evidence type="ECO:0000256" key="10">
    <source>
        <dbReference type="ARBA" id="ARBA00023204"/>
    </source>
</evidence>
<evidence type="ECO:0000256" key="3">
    <source>
        <dbReference type="ARBA" id="ARBA00022741"/>
    </source>
</evidence>
<dbReference type="GO" id="GO:0003677">
    <property type="term" value="F:DNA binding"/>
    <property type="evidence" value="ECO:0007669"/>
    <property type="project" value="UniProtKB-KW"/>
</dbReference>
<dbReference type="GO" id="GO:0005829">
    <property type="term" value="C:cytosol"/>
    <property type="evidence" value="ECO:0007669"/>
    <property type="project" value="TreeGrafter"/>
</dbReference>
<dbReference type="AlphaFoldDB" id="A0A0F6QV53"/>
<sequence>MSYSPHSTARAGVVLPPSPTVRLVARKRPAQHRSWDIPLPERGTWKITGGAGTGVSSFVVDTVIARLQTGAHPDSILVVATSKESGALLRRELSTHLENFAASSSPVRSVHSLAFALLRRDSDEDLRLITGAEQDAVIRELLEGHAADGGAQWPEEYRPALSFVGFARQLRDFLLRAIERGLSPDDLEELGDHYHQPMWRSAGIFLREYEHVQELRGVHSLSAAELISQVLLRPHLTDNHQWDTIVVDDAQLLDPTAGRLITEMSKTTELTVVAGDPDQAVFAFRGANEEFLQNFPAEHTLELTESQRHPEPACVSIVESEGTLRDVIADTVRRRHLSDGVPWQDIAVIVRGSGDIGKVRRTLLAAGVPVHINPTDVVLSEQRLVAAMLLALRGLEEELTNSQLEDLLTGPVGGADPVTLRRLIRGLRRYAPDKRGIDTLRELLDGELPDFKGLLTEREETILTRIRDIIGAGRKEIAAENSVEEILWAVWQETGLDARLQAAALRGGATGSQADRDLDAMMSLFDAAGDFVERYDSGATLSAFIKHIEEQELPTGVRDRRTATPQAVEVITAHGAVGREWDTVVVVGAQEGQWPALGETGSLFDQEKLVDLIDHRIEPNEPVSHLASRLAEERRLFHVATSRHRQRLVIAAIDQPDGDVVAEPSRFIEEFCGKGVDVPGAQARREANQQLRRSRLPRELGLDVPEPAPVRPETEEEVDPLQVSVLSVPSFVAQLRRVVTDPESGETERTQAVRQLARMAEAGVPGAHPDEWWAARELASEHELEAPARLSPSKVEALLTCPLNAMLTSLTEEDDGSEIHLQRGNITHAFLEALGRGADPDAAFELTMEAYGEVLNCPDWQRETKLEEFADLLERTRSWALKNAEDLVGVEVPVSVDVDGIRIGGYIDRLSNDGTDYYVIDLKTGKSAPTKADVQDNAQLATYQLALEHGQLIDGAIRTGDGMSRGGGVLYYPAVGVRGTSREQARLDDEQLNEFAEQLPPLLEEMRGPKVTARENDGCDDCPIRSICPVHTEGRMTTDV</sequence>
<dbReference type="PROSITE" id="PS51217">
    <property type="entry name" value="UVRD_HELICASE_CTER"/>
    <property type="match status" value="1"/>
</dbReference>
<dbReference type="Gene3D" id="1.10.486.10">
    <property type="entry name" value="PCRA, domain 4"/>
    <property type="match status" value="1"/>
</dbReference>
<evidence type="ECO:0000256" key="8">
    <source>
        <dbReference type="ARBA" id="ARBA00022840"/>
    </source>
</evidence>
<evidence type="ECO:0000256" key="2">
    <source>
        <dbReference type="ARBA" id="ARBA00022722"/>
    </source>
</evidence>
<dbReference type="InterPro" id="IPR000212">
    <property type="entry name" value="DNA_helicase_UvrD/REP"/>
</dbReference>
<feature type="domain" description="UvrD-like helicase ATP-binding" evidence="17">
    <location>
        <begin position="28"/>
        <end position="327"/>
    </location>
</feature>
<comment type="similarity">
    <text evidence="1">Belongs to the helicase family. UvrD subfamily.</text>
</comment>
<dbReference type="PROSITE" id="PS51198">
    <property type="entry name" value="UVRD_HELICASE_ATP_BIND"/>
    <property type="match status" value="1"/>
</dbReference>
<evidence type="ECO:0000256" key="9">
    <source>
        <dbReference type="ARBA" id="ARBA00023125"/>
    </source>
</evidence>
<dbReference type="InterPro" id="IPR027417">
    <property type="entry name" value="P-loop_NTPase"/>
</dbReference>
<evidence type="ECO:0000259" key="18">
    <source>
        <dbReference type="PROSITE" id="PS51217"/>
    </source>
</evidence>
<dbReference type="InterPro" id="IPR014017">
    <property type="entry name" value="DNA_helicase_UvrD-like_C"/>
</dbReference>
<keyword evidence="5 15" id="KW-0378">Hydrolase</keyword>
<reference evidence="19 20" key="1">
    <citation type="journal article" date="2015" name="Genome Announc.">
        <title>Complete Genome Sequence of Corynebacterium camporealensis DSM 44610, Isolated from the Milk of a Manchega Sheep with Subclinical Mastitis.</title>
        <authorList>
            <person name="Ruckert C."/>
            <person name="Albersmeier A."/>
            <person name="Winkler A."/>
            <person name="Tauch A."/>
        </authorList>
    </citation>
    <scope>NUCLEOTIDE SEQUENCE [LARGE SCALE GENOMIC DNA]</scope>
    <source>
        <strain evidence="19 20">DSM 44610</strain>
    </source>
</reference>
<keyword evidence="2" id="KW-0540">Nuclease</keyword>
<keyword evidence="8 15" id="KW-0067">ATP-binding</keyword>
<dbReference type="RefSeq" id="WP_236684500.1">
    <property type="nucleotide sequence ID" value="NZ_CP011311.1"/>
</dbReference>
<evidence type="ECO:0000259" key="17">
    <source>
        <dbReference type="PROSITE" id="PS51198"/>
    </source>
</evidence>
<evidence type="ECO:0000313" key="19">
    <source>
        <dbReference type="EMBL" id="AKE38632.1"/>
    </source>
</evidence>
<dbReference type="InterPro" id="IPR011604">
    <property type="entry name" value="PDDEXK-like_dom_sf"/>
</dbReference>
<dbReference type="Proteomes" id="UP000033566">
    <property type="component" value="Chromosome"/>
</dbReference>
<dbReference type="EC" id="5.6.2.4" evidence="13"/>
<keyword evidence="7" id="KW-0269">Exonuclease</keyword>
<evidence type="ECO:0000256" key="15">
    <source>
        <dbReference type="PROSITE-ProRule" id="PRU00560"/>
    </source>
</evidence>